<dbReference type="EMBL" id="LR633967">
    <property type="protein sequence ID" value="VUX55668.1"/>
    <property type="molecule type" value="Genomic_DNA"/>
</dbReference>
<dbReference type="InterPro" id="IPR001584">
    <property type="entry name" value="Integrase_cat-core"/>
</dbReference>
<protein>
    <recommendedName>
        <fullName evidence="1">Integrase catalytic domain-containing protein</fullName>
    </recommendedName>
</protein>
<name>A0A7D9H3U7_9GAMM</name>
<sequence length="43" mass="5124">MKDAKEKLNFWIEYYNHERPHYSLNDQAPNEVYEGIKPLSLAA</sequence>
<dbReference type="InterPro" id="IPR012337">
    <property type="entry name" value="RNaseH-like_sf"/>
</dbReference>
<dbReference type="Pfam" id="PF13683">
    <property type="entry name" value="rve_3"/>
    <property type="match status" value="1"/>
</dbReference>
<gene>
    <name evidence="2" type="ORF">JTBM06_V1_70023</name>
</gene>
<evidence type="ECO:0000313" key="2">
    <source>
        <dbReference type="EMBL" id="VUX55668.1"/>
    </source>
</evidence>
<accession>A0A7D9H3U7</accession>
<organism evidence="2">
    <name type="scientific">uncultured Woeseiaceae bacterium</name>
    <dbReference type="NCBI Taxonomy" id="1983305"/>
    <lineage>
        <taxon>Bacteria</taxon>
        <taxon>Pseudomonadati</taxon>
        <taxon>Pseudomonadota</taxon>
        <taxon>Gammaproteobacteria</taxon>
        <taxon>Woeseiales</taxon>
        <taxon>Woeseiaceae</taxon>
        <taxon>environmental samples</taxon>
    </lineage>
</organism>
<evidence type="ECO:0000259" key="1">
    <source>
        <dbReference type="Pfam" id="PF13683"/>
    </source>
</evidence>
<dbReference type="SUPFAM" id="SSF53098">
    <property type="entry name" value="Ribonuclease H-like"/>
    <property type="match status" value="1"/>
</dbReference>
<dbReference type="AlphaFoldDB" id="A0A7D9H3U7"/>
<feature type="domain" description="Integrase catalytic" evidence="1">
    <location>
        <begin position="2"/>
        <end position="29"/>
    </location>
</feature>
<proteinExistence type="predicted"/>
<reference evidence="2" key="1">
    <citation type="submission" date="2019-07" db="EMBL/GenBank/DDBJ databases">
        <authorList>
            <person name="Weber M."/>
            <person name="Kostadinov I."/>
            <person name="Kostadinov D I."/>
        </authorList>
    </citation>
    <scope>NUCLEOTIDE SEQUENCE</scope>
    <source>
        <strain evidence="2">Gfbio:sag-sample-m06:053724c1-46a9-4a36-b237-ea2bf867836b</strain>
    </source>
</reference>
<dbReference type="GO" id="GO:0015074">
    <property type="term" value="P:DNA integration"/>
    <property type="evidence" value="ECO:0007669"/>
    <property type="project" value="InterPro"/>
</dbReference>